<comment type="caution">
    <text evidence="3">The sequence shown here is derived from an EMBL/GenBank/DDBJ whole genome shotgun (WGS) entry which is preliminary data.</text>
</comment>
<dbReference type="PANTHER" id="PTHR31088">
    <property type="entry name" value="MEMBRANE-ASSOCIATED PROTEIN VIPP1, CHLOROPLASTIC"/>
    <property type="match status" value="1"/>
</dbReference>
<accession>A0A7J6H1B5</accession>
<dbReference type="GO" id="GO:0010027">
    <property type="term" value="P:thylakoid membrane organization"/>
    <property type="evidence" value="ECO:0007669"/>
    <property type="project" value="TreeGrafter"/>
</dbReference>
<evidence type="ECO:0000313" key="4">
    <source>
        <dbReference type="Proteomes" id="UP000583929"/>
    </source>
</evidence>
<evidence type="ECO:0000256" key="2">
    <source>
        <dbReference type="SAM" id="Phobius"/>
    </source>
</evidence>
<protein>
    <submittedName>
        <fullName evidence="3">Uncharacterized protein</fullName>
    </submittedName>
</protein>
<keyword evidence="4" id="KW-1185">Reference proteome</keyword>
<keyword evidence="2" id="KW-0812">Transmembrane</keyword>
<evidence type="ECO:0000256" key="1">
    <source>
        <dbReference type="ARBA" id="ARBA00043985"/>
    </source>
</evidence>
<reference evidence="3 4" key="1">
    <citation type="journal article" date="2020" name="bioRxiv">
        <title>Sequence and annotation of 42 cannabis genomes reveals extensive copy number variation in cannabinoid synthesis and pathogen resistance genes.</title>
        <authorList>
            <person name="Mckernan K.J."/>
            <person name="Helbert Y."/>
            <person name="Kane L.T."/>
            <person name="Ebling H."/>
            <person name="Zhang L."/>
            <person name="Liu B."/>
            <person name="Eaton Z."/>
            <person name="Mclaughlin S."/>
            <person name="Kingan S."/>
            <person name="Baybayan P."/>
            <person name="Concepcion G."/>
            <person name="Jordan M."/>
            <person name="Riva A."/>
            <person name="Barbazuk W."/>
            <person name="Harkins T."/>
        </authorList>
    </citation>
    <scope>NUCLEOTIDE SEQUENCE [LARGE SCALE GENOMIC DNA]</scope>
    <source>
        <strain evidence="4">cv. Jamaican Lion 4</strain>
        <tissue evidence="3">Leaf</tissue>
    </source>
</reference>
<proteinExistence type="inferred from homology"/>
<dbReference type="Proteomes" id="UP000583929">
    <property type="component" value="Unassembled WGS sequence"/>
</dbReference>
<organism evidence="3 4">
    <name type="scientific">Cannabis sativa</name>
    <name type="common">Hemp</name>
    <name type="synonym">Marijuana</name>
    <dbReference type="NCBI Taxonomy" id="3483"/>
    <lineage>
        <taxon>Eukaryota</taxon>
        <taxon>Viridiplantae</taxon>
        <taxon>Streptophyta</taxon>
        <taxon>Embryophyta</taxon>
        <taxon>Tracheophyta</taxon>
        <taxon>Spermatophyta</taxon>
        <taxon>Magnoliopsida</taxon>
        <taxon>eudicotyledons</taxon>
        <taxon>Gunneridae</taxon>
        <taxon>Pentapetalae</taxon>
        <taxon>rosids</taxon>
        <taxon>fabids</taxon>
        <taxon>Rosales</taxon>
        <taxon>Cannabaceae</taxon>
        <taxon>Cannabis</taxon>
    </lineage>
</organism>
<keyword evidence="2" id="KW-1133">Transmembrane helix</keyword>
<feature type="transmembrane region" description="Helical" evidence="2">
    <location>
        <begin position="46"/>
        <end position="67"/>
    </location>
</feature>
<name>A0A7J6H1B5_CANSA</name>
<feature type="non-terminal residue" evidence="3">
    <location>
        <position position="1"/>
    </location>
</feature>
<dbReference type="EMBL" id="JAATIQ010000070">
    <property type="protein sequence ID" value="KAF4388885.1"/>
    <property type="molecule type" value="Genomic_DNA"/>
</dbReference>
<keyword evidence="2" id="KW-0472">Membrane</keyword>
<dbReference type="GO" id="GO:0009507">
    <property type="term" value="C:chloroplast"/>
    <property type="evidence" value="ECO:0007669"/>
    <property type="project" value="TreeGrafter"/>
</dbReference>
<comment type="similarity">
    <text evidence="1">Belongs to the PspA/Vipp/IM30 family.</text>
</comment>
<gene>
    <name evidence="3" type="ORF">G4B88_029195</name>
</gene>
<sequence>MVVKPQIFTGLTLASTPAASSSSSTNNLRLCVVKRHLTTPFFGVGVFSKTIFIYKFLAFLLVGAFKVEVVKFARSNKICDGALGARMNLFDPFDRVVKSYAIAVISSFEDLIEMSDDLTKMRQATAQISSILNCYLFIQHSPVIDIMYRKAQISLEKGDENLAREALKMRKSLHIYTILVSFQDNANSLKAQLDQQKGVVENLVSNTRFSEMMIPLVKIEEFKRDSYPARGDLTEEVCHRADGYNLND</sequence>
<dbReference type="InterPro" id="IPR007157">
    <property type="entry name" value="PspA_VIPP1"/>
</dbReference>
<dbReference type="PANTHER" id="PTHR31088:SF12">
    <property type="entry name" value="MEMBRANE-ASSOCIATED PROTEIN VIPP1, CHLOROPLASTIC"/>
    <property type="match status" value="1"/>
</dbReference>
<evidence type="ECO:0000313" key="3">
    <source>
        <dbReference type="EMBL" id="KAF4388885.1"/>
    </source>
</evidence>
<dbReference type="AlphaFoldDB" id="A0A7J6H1B5"/>